<dbReference type="InterPro" id="IPR000424">
    <property type="entry name" value="Primosome_PriB/ssb"/>
</dbReference>
<dbReference type="AlphaFoldDB" id="A0A7J6H7E9"/>
<protein>
    <submittedName>
        <fullName evidence="4">Uncharacterized protein</fullName>
    </submittedName>
</protein>
<name>A0A7J6H7E9_CANSA</name>
<gene>
    <name evidence="4" type="ORF">F8388_005674</name>
</gene>
<dbReference type="GO" id="GO:0042645">
    <property type="term" value="C:mitochondrial nucleoid"/>
    <property type="evidence" value="ECO:0007669"/>
    <property type="project" value="TreeGrafter"/>
</dbReference>
<proteinExistence type="predicted"/>
<dbReference type="InterPro" id="IPR012340">
    <property type="entry name" value="NA-bd_OB-fold"/>
</dbReference>
<organism evidence="4 5">
    <name type="scientific">Cannabis sativa</name>
    <name type="common">Hemp</name>
    <name type="synonym">Marijuana</name>
    <dbReference type="NCBI Taxonomy" id="3483"/>
    <lineage>
        <taxon>Eukaryota</taxon>
        <taxon>Viridiplantae</taxon>
        <taxon>Streptophyta</taxon>
        <taxon>Embryophyta</taxon>
        <taxon>Tracheophyta</taxon>
        <taxon>Spermatophyta</taxon>
        <taxon>Magnoliopsida</taxon>
        <taxon>eudicotyledons</taxon>
        <taxon>Gunneridae</taxon>
        <taxon>Pentapetalae</taxon>
        <taxon>rosids</taxon>
        <taxon>fabids</taxon>
        <taxon>Rosales</taxon>
        <taxon>Cannabaceae</taxon>
        <taxon>Cannabis</taxon>
    </lineage>
</organism>
<dbReference type="PANTHER" id="PTHR10302:SF23">
    <property type="entry name" value="PROTEIN OSB4, CHLOROPLASTIC"/>
    <property type="match status" value="1"/>
</dbReference>
<evidence type="ECO:0000256" key="2">
    <source>
        <dbReference type="PROSITE-ProRule" id="PRU00252"/>
    </source>
</evidence>
<evidence type="ECO:0000256" key="3">
    <source>
        <dbReference type="SAM" id="MobiDB-lite"/>
    </source>
</evidence>
<dbReference type="Pfam" id="PF00436">
    <property type="entry name" value="SSB"/>
    <property type="match status" value="1"/>
</dbReference>
<accession>A0A7J6H7E9</accession>
<evidence type="ECO:0000256" key="1">
    <source>
        <dbReference type="ARBA" id="ARBA00023125"/>
    </source>
</evidence>
<comment type="caution">
    <text evidence="4">The sequence shown here is derived from an EMBL/GenBank/DDBJ whole genome shotgun (WGS) entry which is preliminary data.</text>
</comment>
<keyword evidence="1 2" id="KW-0238">DNA-binding</keyword>
<dbReference type="PROSITE" id="PS50935">
    <property type="entry name" value="SSB"/>
    <property type="match status" value="1"/>
</dbReference>
<reference evidence="4 5" key="1">
    <citation type="journal article" date="2020" name="bioRxiv">
        <title>Sequence and annotation of 42 cannabis genomes reveals extensive copy number variation in cannabinoid synthesis and pathogen resistance genes.</title>
        <authorList>
            <person name="Mckernan K.J."/>
            <person name="Helbert Y."/>
            <person name="Kane L.T."/>
            <person name="Ebling H."/>
            <person name="Zhang L."/>
            <person name="Liu B."/>
            <person name="Eaton Z."/>
            <person name="Mclaughlin S."/>
            <person name="Kingan S."/>
            <person name="Baybayan P."/>
            <person name="Concepcion G."/>
            <person name="Jordan M."/>
            <person name="Riva A."/>
            <person name="Barbazuk W."/>
            <person name="Harkins T."/>
        </authorList>
    </citation>
    <scope>NUCLEOTIDE SEQUENCE [LARGE SCALE GENOMIC DNA]</scope>
    <source>
        <strain evidence="5">cv. Jamaican Lion 4</strain>
        <tissue evidence="4">Leaf</tissue>
    </source>
</reference>
<evidence type="ECO:0000313" key="5">
    <source>
        <dbReference type="Proteomes" id="UP000525078"/>
    </source>
</evidence>
<dbReference type="SUPFAM" id="SSF50249">
    <property type="entry name" value="Nucleic acid-binding proteins"/>
    <property type="match status" value="1"/>
</dbReference>
<dbReference type="InterPro" id="IPR011344">
    <property type="entry name" value="ssDNA-bd"/>
</dbReference>
<feature type="region of interest" description="Disordered" evidence="3">
    <location>
        <begin position="24"/>
        <end position="91"/>
    </location>
</feature>
<sequence>MNSIFRFISQRPCPARRLVVFHSSFSTKPRPKVKPKPTYSNSSSTTAASAADSAPSFSPNLSHSPSSATLSPSGDIKQEKSSPPAPDRPTEIPFQAKVSNLVHLIGYVHAPVQFETSSNGSFWAATVITQNPTSSSSENESSEDLPLWVPTVFEGDLAHIAASHLKVNDRVYIAGKLSASLPHLSYNQFQASVQVMVHALNFVEETVQMKKSSTLCVPEQGTSFIKEIEKGTLNNSDPVKTNMDSLFGPWSDLIDNPKEWLDCRDKKVNGLVSRKYPDFKRKDDKKALWLDSAPKQVLKKISALEFDISSQNSNEVKQFKDGVKKDGDSAINSWNNLIDNPKQWWDYRNCKHNGLVNPKYPDFKHKDGSQSLWLSSAPLWLSSKIKGLEFDVPTPKSKEVNGNKGEIVHFSDSICDEGLGEGEEKNKRNRGDDMWKELLENPNKWWDNRIDKKNERAPDFKHKETGEGLWLSSSPIWVQSKLQPPKTKGTQDVGHVSKNTTGAVANAYMEN</sequence>
<feature type="compositionally biased region" description="Low complexity" evidence="3">
    <location>
        <begin position="36"/>
        <end position="73"/>
    </location>
</feature>
<dbReference type="GO" id="GO:0003697">
    <property type="term" value="F:single-stranded DNA binding"/>
    <property type="evidence" value="ECO:0007669"/>
    <property type="project" value="InterPro"/>
</dbReference>
<dbReference type="Gene3D" id="2.40.50.140">
    <property type="entry name" value="Nucleic acid-binding proteins"/>
    <property type="match status" value="1"/>
</dbReference>
<dbReference type="GO" id="GO:0006264">
    <property type="term" value="P:mitochondrial DNA replication"/>
    <property type="evidence" value="ECO:0007669"/>
    <property type="project" value="TreeGrafter"/>
</dbReference>
<evidence type="ECO:0000313" key="4">
    <source>
        <dbReference type="EMBL" id="KAF4390861.1"/>
    </source>
</evidence>
<dbReference type="PANTHER" id="PTHR10302">
    <property type="entry name" value="SINGLE-STRANDED DNA-BINDING PROTEIN"/>
    <property type="match status" value="1"/>
</dbReference>
<dbReference type="EMBL" id="JAATIP010000027">
    <property type="protein sequence ID" value="KAF4390861.1"/>
    <property type="molecule type" value="Genomic_DNA"/>
</dbReference>
<dbReference type="Proteomes" id="UP000525078">
    <property type="component" value="Unassembled WGS sequence"/>
</dbReference>